<gene>
    <name evidence="1" type="ORF">THRCLA_10675</name>
</gene>
<comment type="caution">
    <text evidence="1">The sequence shown here is derived from an EMBL/GenBank/DDBJ whole genome shotgun (WGS) entry which is preliminary data.</text>
</comment>
<sequence length="397" mass="45307">MNPIFLQLLLGTYDASSPLHRLRGQKDVLGYLFDLIVQVWRSQLEAKACGFAQLGQNLAYSTDIAEFGEEYDTSLPPPTIPRLPCYIQFPPPLLVDPFNQLEVNINMMPIVMGDESTLPEPCKRYQPLISRCIGNTSNMYKIGYLTIHEGFVQADESQRRPGLHIEAPCMKALEESYKLGGGDMNVDCYSVWWGRGRMYKQRFIGGIYLASTVPNSCGVWNCVVKDKQGLVGKYGDTEVLRSVLDEEKDGYYELGANELIWMTDRTPHESLPLATSQYRQFFRLVTSEVSFWFEDHSTPNPMGIQPAAAIVRGNKFELRLKIIRPASSIFATLPHALLFLNCIIRLYELDVIVKEEIIDALEFILLPFQSKKLIRLLSTDLTYARTMKRLLLVFYQF</sequence>
<evidence type="ECO:0000313" key="1">
    <source>
        <dbReference type="EMBL" id="OQR85558.1"/>
    </source>
</evidence>
<dbReference type="STRING" id="74557.A0A1V9YIL9"/>
<dbReference type="OrthoDB" id="198323at2759"/>
<proteinExistence type="predicted"/>
<dbReference type="EMBL" id="JNBS01003719">
    <property type="protein sequence ID" value="OQR85558.1"/>
    <property type="molecule type" value="Genomic_DNA"/>
</dbReference>
<reference evidence="1 2" key="1">
    <citation type="journal article" date="2014" name="Genome Biol. Evol.">
        <title>The secreted proteins of Achlya hypogyna and Thraustotheca clavata identify the ancestral oomycete secretome and reveal gene acquisitions by horizontal gene transfer.</title>
        <authorList>
            <person name="Misner I."/>
            <person name="Blouin N."/>
            <person name="Leonard G."/>
            <person name="Richards T.A."/>
            <person name="Lane C.E."/>
        </authorList>
    </citation>
    <scope>NUCLEOTIDE SEQUENCE [LARGE SCALE GENOMIC DNA]</scope>
    <source>
        <strain evidence="1 2">ATCC 34112</strain>
    </source>
</reference>
<dbReference type="AlphaFoldDB" id="A0A1V9YIL9"/>
<protein>
    <submittedName>
        <fullName evidence="1">Uncharacterized protein</fullName>
    </submittedName>
</protein>
<name>A0A1V9YIL9_9STRA</name>
<organism evidence="1 2">
    <name type="scientific">Thraustotheca clavata</name>
    <dbReference type="NCBI Taxonomy" id="74557"/>
    <lineage>
        <taxon>Eukaryota</taxon>
        <taxon>Sar</taxon>
        <taxon>Stramenopiles</taxon>
        <taxon>Oomycota</taxon>
        <taxon>Saprolegniomycetes</taxon>
        <taxon>Saprolegniales</taxon>
        <taxon>Achlyaceae</taxon>
        <taxon>Thraustotheca</taxon>
    </lineage>
</organism>
<dbReference type="Proteomes" id="UP000243217">
    <property type="component" value="Unassembled WGS sequence"/>
</dbReference>
<evidence type="ECO:0000313" key="2">
    <source>
        <dbReference type="Proteomes" id="UP000243217"/>
    </source>
</evidence>
<accession>A0A1V9YIL9</accession>
<keyword evidence="2" id="KW-1185">Reference proteome</keyword>